<dbReference type="EMBL" id="GBHO01016804">
    <property type="protein sequence ID" value="JAG26800.1"/>
    <property type="molecule type" value="Transcribed_RNA"/>
</dbReference>
<dbReference type="Pfam" id="PF06585">
    <property type="entry name" value="JHBP"/>
    <property type="match status" value="1"/>
</dbReference>
<dbReference type="Gene3D" id="3.15.10.30">
    <property type="entry name" value="Haemolymph juvenile hormone binding protein"/>
    <property type="match status" value="1"/>
</dbReference>
<gene>
    <name evidence="4" type="primary">to_22</name>
    <name evidence="4" type="ORF">CM83_35312</name>
</gene>
<dbReference type="FunFam" id="3.15.10.30:FF:000001">
    <property type="entry name" value="Takeout-like protein 1"/>
    <property type="match status" value="1"/>
</dbReference>
<reference evidence="4" key="1">
    <citation type="journal article" date="2014" name="PLoS ONE">
        <title>Transcriptome-Based Identification of ABC Transporters in the Western Tarnished Plant Bug Lygus hesperus.</title>
        <authorList>
            <person name="Hull J.J."/>
            <person name="Chaney K."/>
            <person name="Geib S.M."/>
            <person name="Fabrick J.A."/>
            <person name="Brent C.S."/>
            <person name="Walsh D."/>
            <person name="Lavine L.C."/>
        </authorList>
    </citation>
    <scope>NUCLEOTIDE SEQUENCE</scope>
</reference>
<keyword evidence="2" id="KW-0090">Biological rhythms</keyword>
<dbReference type="InterPro" id="IPR010562">
    <property type="entry name" value="Haemolymph_juvenile_hormone-bd"/>
</dbReference>
<accession>A0A0A9YBA1</accession>
<protein>
    <submittedName>
        <fullName evidence="4">Protein takeout</fullName>
    </submittedName>
</protein>
<feature type="non-terminal residue" evidence="4">
    <location>
        <position position="1"/>
    </location>
</feature>
<reference evidence="4" key="2">
    <citation type="submission" date="2014-07" db="EMBL/GenBank/DDBJ databases">
        <authorList>
            <person name="Hull J."/>
        </authorList>
    </citation>
    <scope>NUCLEOTIDE SEQUENCE</scope>
</reference>
<dbReference type="InterPro" id="IPR038606">
    <property type="entry name" value="To_sf"/>
</dbReference>
<dbReference type="PANTHER" id="PTHR11008:SF39">
    <property type="entry name" value="CIRCADIAN CLOCK-CONTROLLED PROTEIN-LIKE PROTEIN"/>
    <property type="match status" value="1"/>
</dbReference>
<dbReference type="AlphaFoldDB" id="A0A0A9YBA1"/>
<keyword evidence="1" id="KW-0732">Signal</keyword>
<comment type="similarity">
    <text evidence="3">Belongs to the TO family.</text>
</comment>
<evidence type="ECO:0000313" key="4">
    <source>
        <dbReference type="EMBL" id="JAG26800.1"/>
    </source>
</evidence>
<dbReference type="GO" id="GO:0005615">
    <property type="term" value="C:extracellular space"/>
    <property type="evidence" value="ECO:0007669"/>
    <property type="project" value="TreeGrafter"/>
</dbReference>
<proteinExistence type="inferred from homology"/>
<evidence type="ECO:0000256" key="2">
    <source>
        <dbReference type="ARBA" id="ARBA00023108"/>
    </source>
</evidence>
<sequence>KYCYYSEVSTYKGFTTITAMAYKYFLGSLSLVFISSAVAEVPSYIHVCKQNDPDLNKCVLNSVGSLKPKLVEGIPELDIPSLEPLNLTGLDVQRGLKMLKFNGSHFIMRGLSDYEVKDLKMDLPNKQFQVKMRFRKVTVDGDYEVNGKFLNLNIHGKGPIHVEAVDTDGIAIIKGKRPTINGKEYFVLDSMDLKLDIKNYEAKLSKGFFKEPAVTDAINAAIHENKREIIELTRPQIEATVRDVLLNVANKITKRFTYEQLFPKN</sequence>
<evidence type="ECO:0000256" key="1">
    <source>
        <dbReference type="ARBA" id="ARBA00022729"/>
    </source>
</evidence>
<evidence type="ECO:0000256" key="3">
    <source>
        <dbReference type="ARBA" id="ARBA00060902"/>
    </source>
</evidence>
<organism evidence="4">
    <name type="scientific">Lygus hesperus</name>
    <name type="common">Western plant bug</name>
    <dbReference type="NCBI Taxonomy" id="30085"/>
    <lineage>
        <taxon>Eukaryota</taxon>
        <taxon>Metazoa</taxon>
        <taxon>Ecdysozoa</taxon>
        <taxon>Arthropoda</taxon>
        <taxon>Hexapoda</taxon>
        <taxon>Insecta</taxon>
        <taxon>Pterygota</taxon>
        <taxon>Neoptera</taxon>
        <taxon>Paraneoptera</taxon>
        <taxon>Hemiptera</taxon>
        <taxon>Heteroptera</taxon>
        <taxon>Panheteroptera</taxon>
        <taxon>Cimicomorpha</taxon>
        <taxon>Miridae</taxon>
        <taxon>Mirini</taxon>
        <taxon>Lygus</taxon>
    </lineage>
</organism>
<dbReference type="SMART" id="SM00700">
    <property type="entry name" value="JHBP"/>
    <property type="match status" value="1"/>
</dbReference>
<dbReference type="PANTHER" id="PTHR11008">
    <property type="entry name" value="PROTEIN TAKEOUT-LIKE PROTEIN"/>
    <property type="match status" value="1"/>
</dbReference>
<name>A0A0A9YBA1_LYGHE</name>
<dbReference type="GO" id="GO:0007623">
    <property type="term" value="P:circadian rhythm"/>
    <property type="evidence" value="ECO:0007669"/>
    <property type="project" value="UniProtKB-ARBA"/>
</dbReference>